<dbReference type="RefSeq" id="WP_199050092.1">
    <property type="nucleotide sequence ID" value="NZ_JAELXT010000017.1"/>
</dbReference>
<evidence type="ECO:0008006" key="4">
    <source>
        <dbReference type="Google" id="ProtNLM"/>
    </source>
</evidence>
<name>A0ABS0Y3I5_9HYPH</name>
<evidence type="ECO:0000256" key="1">
    <source>
        <dbReference type="SAM" id="SignalP"/>
    </source>
</evidence>
<comment type="caution">
    <text evidence="2">The sequence shown here is derived from an EMBL/GenBank/DDBJ whole genome shotgun (WGS) entry which is preliminary data.</text>
</comment>
<dbReference type="Proteomes" id="UP000620670">
    <property type="component" value="Unassembled WGS sequence"/>
</dbReference>
<reference evidence="3" key="1">
    <citation type="submission" date="2020-12" db="EMBL/GenBank/DDBJ databases">
        <title>Hymenobacter sp.</title>
        <authorList>
            <person name="Kim M.K."/>
        </authorList>
    </citation>
    <scope>NUCLEOTIDE SEQUENCE [LARGE SCALE GENOMIC DNA]</scope>
    <source>
        <strain evidence="3">BT325</strain>
    </source>
</reference>
<organism evidence="2 3">
    <name type="scientific">Microvirga splendida</name>
    <dbReference type="NCBI Taxonomy" id="2795727"/>
    <lineage>
        <taxon>Bacteria</taxon>
        <taxon>Pseudomonadati</taxon>
        <taxon>Pseudomonadota</taxon>
        <taxon>Alphaproteobacteria</taxon>
        <taxon>Hyphomicrobiales</taxon>
        <taxon>Methylobacteriaceae</taxon>
        <taxon>Microvirga</taxon>
    </lineage>
</organism>
<accession>A0ABS0Y3I5</accession>
<evidence type="ECO:0000313" key="3">
    <source>
        <dbReference type="Proteomes" id="UP000620670"/>
    </source>
</evidence>
<proteinExistence type="predicted"/>
<sequence length="182" mass="18824">MQKLRNFIVGVAATAAVSIYSIFLPCSAVADDEGAVLGEVALSNIAATPARAGETTIITFSIENAGSDRILINGLQMPGGEPARIMGSFGQAHSGDIGSLPVRPGATEQLDGRRIWIEVGPLTQDLEPDSTINARLVLDTFEGPLSLHVGPVATGSTAKANTPSMVRAAETPATISDRRVGC</sequence>
<keyword evidence="1" id="KW-0732">Signal</keyword>
<dbReference type="EMBL" id="JAELXT010000017">
    <property type="protein sequence ID" value="MBJ6126869.1"/>
    <property type="molecule type" value="Genomic_DNA"/>
</dbReference>
<gene>
    <name evidence="2" type="ORF">JAO75_15780</name>
</gene>
<keyword evidence="3" id="KW-1185">Reference proteome</keyword>
<feature type="chain" id="PRO_5046109392" description="Copper chaperone PCu(A)C" evidence="1">
    <location>
        <begin position="31"/>
        <end position="182"/>
    </location>
</feature>
<evidence type="ECO:0000313" key="2">
    <source>
        <dbReference type="EMBL" id="MBJ6126869.1"/>
    </source>
</evidence>
<feature type="signal peptide" evidence="1">
    <location>
        <begin position="1"/>
        <end position="30"/>
    </location>
</feature>
<protein>
    <recommendedName>
        <fullName evidence="4">Copper chaperone PCu(A)C</fullName>
    </recommendedName>
</protein>